<proteinExistence type="predicted"/>
<protein>
    <submittedName>
        <fullName evidence="2">Uncharacterized protein</fullName>
    </submittedName>
</protein>
<dbReference type="EMBL" id="JBEHCU010005756">
    <property type="protein sequence ID" value="KAL1398821.1"/>
    <property type="molecule type" value="Genomic_DNA"/>
</dbReference>
<dbReference type="AlphaFoldDB" id="A0ABD1DGT8"/>
<evidence type="ECO:0000256" key="1">
    <source>
        <dbReference type="SAM" id="MobiDB-lite"/>
    </source>
</evidence>
<gene>
    <name evidence="2" type="ORF">pipiens_008658</name>
</gene>
<feature type="region of interest" description="Disordered" evidence="1">
    <location>
        <begin position="18"/>
        <end position="43"/>
    </location>
</feature>
<reference evidence="2 3" key="1">
    <citation type="submission" date="2024-05" db="EMBL/GenBank/DDBJ databases">
        <title>Culex pipiens pipiens assembly and annotation.</title>
        <authorList>
            <person name="Alout H."/>
            <person name="Durand T."/>
        </authorList>
    </citation>
    <scope>NUCLEOTIDE SEQUENCE [LARGE SCALE GENOMIC DNA]</scope>
    <source>
        <strain evidence="2">HA-2024</strain>
        <tissue evidence="2">Whole body</tissue>
    </source>
</reference>
<feature type="region of interest" description="Disordered" evidence="1">
    <location>
        <begin position="208"/>
        <end position="455"/>
    </location>
</feature>
<accession>A0ABD1DGT8</accession>
<organism evidence="2 3">
    <name type="scientific">Culex pipiens pipiens</name>
    <name type="common">Northern house mosquito</name>
    <dbReference type="NCBI Taxonomy" id="38569"/>
    <lineage>
        <taxon>Eukaryota</taxon>
        <taxon>Metazoa</taxon>
        <taxon>Ecdysozoa</taxon>
        <taxon>Arthropoda</taxon>
        <taxon>Hexapoda</taxon>
        <taxon>Insecta</taxon>
        <taxon>Pterygota</taxon>
        <taxon>Neoptera</taxon>
        <taxon>Endopterygota</taxon>
        <taxon>Diptera</taxon>
        <taxon>Nematocera</taxon>
        <taxon>Culicoidea</taxon>
        <taxon>Culicidae</taxon>
        <taxon>Culicinae</taxon>
        <taxon>Culicini</taxon>
        <taxon>Culex</taxon>
        <taxon>Culex</taxon>
    </lineage>
</organism>
<feature type="compositionally biased region" description="Polar residues" evidence="1">
    <location>
        <begin position="361"/>
        <end position="370"/>
    </location>
</feature>
<comment type="caution">
    <text evidence="2">The sequence shown here is derived from an EMBL/GenBank/DDBJ whole genome shotgun (WGS) entry which is preliminary data.</text>
</comment>
<evidence type="ECO:0000313" key="3">
    <source>
        <dbReference type="Proteomes" id="UP001562425"/>
    </source>
</evidence>
<feature type="compositionally biased region" description="Basic and acidic residues" evidence="1">
    <location>
        <begin position="246"/>
        <end position="257"/>
    </location>
</feature>
<keyword evidence="3" id="KW-1185">Reference proteome</keyword>
<sequence length="509" mass="55820">MYLACACCRDSVEQIEEEPRVGENGDVCTSEGIENGGFEHGSETSTVTANGYYSKNLSNAINGDEKGLKLIPLGGVDKEVGGKDEEVLQGRAKSRTPSPKSSIDEIVAVSEMADLVTEKVEPSGKAYFVEDVNEKESDRSSEETSKAIAILDDILDDEEKNEHTYPSLDDESLASPVFREQSVIADIHREDEISMLVEEIFAEVAANAAQNQPPVEETEEPPPIPPRAAFVVGQDEDAESLNSTEEDVHYNRLDSQKQKQFINRPKLQKSSSEPNFVILLDNSTATNESETDTAEHSPQGSVPPAPKFDQVVYNTLKPDSELVKVTSPIPSRSPVPEAPKFDPVLYSTLGRAKSPRPSLLHSPTINTSGYSEDDPDPSANPREVFKSKLEQLLQRGPTNKPRPRTVAIVDRQVSFPPPVASVTPTQPAPPPSTVTPPQPTEVTSPTANTLRPFDTKRKQKLLFDDVIKAITPETRPSVIRSSLEHRMSFTEFKNGLKKTVPPKQYLPNA</sequence>
<name>A0ABD1DGT8_CULPP</name>
<feature type="compositionally biased region" description="Pro residues" evidence="1">
    <location>
        <begin position="426"/>
        <end position="439"/>
    </location>
</feature>
<evidence type="ECO:0000313" key="2">
    <source>
        <dbReference type="EMBL" id="KAL1398821.1"/>
    </source>
</evidence>
<dbReference type="Proteomes" id="UP001562425">
    <property type="component" value="Unassembled WGS sequence"/>
</dbReference>